<evidence type="ECO:0000313" key="4">
    <source>
        <dbReference type="Proteomes" id="UP000273044"/>
    </source>
</evidence>
<dbReference type="InterPro" id="IPR006120">
    <property type="entry name" value="Resolvase_HTH_dom"/>
</dbReference>
<feature type="region of interest" description="Disordered" evidence="1">
    <location>
        <begin position="202"/>
        <end position="221"/>
    </location>
</feature>
<dbReference type="GO" id="GO:0000150">
    <property type="term" value="F:DNA strand exchange activity"/>
    <property type="evidence" value="ECO:0007669"/>
    <property type="project" value="InterPro"/>
</dbReference>
<dbReference type="GO" id="GO:0003677">
    <property type="term" value="F:DNA binding"/>
    <property type="evidence" value="ECO:0007669"/>
    <property type="project" value="InterPro"/>
</dbReference>
<dbReference type="SUPFAM" id="SSF46689">
    <property type="entry name" value="Homeodomain-like"/>
    <property type="match status" value="1"/>
</dbReference>
<protein>
    <recommendedName>
        <fullName evidence="2">Resolvase HTH domain-containing protein</fullName>
    </recommendedName>
</protein>
<gene>
    <name evidence="3" type="ORF">NCTC12967_02082</name>
</gene>
<sequence length="221" mass="23691">MVSPGRPRLITTERIVEAGKRITLPRLSIRGVAKELGVSEMSIYRIVGDLEGLRAMVAEGIVAGHVFPEPTATDPEDALVELAHTLRDFVMANPGIGQHLTRLAAPRHEFTIRLAEGQQAAFASRFGYPPAQASLLVSTVAEHAIALGEINPLSHDDTAPGPLPEQAPTVRAGAESIALLSPRKRFEWSIRATARGSILLLDRENPVAQHSSPETAPEGAK</sequence>
<dbReference type="EMBL" id="LR134406">
    <property type="protein sequence ID" value="VEH70776.1"/>
    <property type="molecule type" value="Genomic_DNA"/>
</dbReference>
<dbReference type="RefSeq" id="WP_061788350.1">
    <property type="nucleotide sequence ID" value="NZ_CAJZDL010000148.1"/>
</dbReference>
<dbReference type="GeneID" id="64407534"/>
<dbReference type="Pfam" id="PF02796">
    <property type="entry name" value="HTH_7"/>
    <property type="match status" value="1"/>
</dbReference>
<proteinExistence type="predicted"/>
<dbReference type="InterPro" id="IPR009057">
    <property type="entry name" value="Homeodomain-like_sf"/>
</dbReference>
<feature type="domain" description="Resolvase HTH" evidence="2">
    <location>
        <begin position="5"/>
        <end position="46"/>
    </location>
</feature>
<dbReference type="AlphaFoldDB" id="A0A3S4Y828"/>
<evidence type="ECO:0000313" key="3">
    <source>
        <dbReference type="EMBL" id="VEH70776.1"/>
    </source>
</evidence>
<dbReference type="SUPFAM" id="SSF48498">
    <property type="entry name" value="Tetracyclin repressor-like, C-terminal domain"/>
    <property type="match status" value="1"/>
</dbReference>
<dbReference type="Proteomes" id="UP000273044">
    <property type="component" value="Chromosome"/>
</dbReference>
<organism evidence="3 4">
    <name type="scientific">Arachnia propionica</name>
    <dbReference type="NCBI Taxonomy" id="1750"/>
    <lineage>
        <taxon>Bacteria</taxon>
        <taxon>Bacillati</taxon>
        <taxon>Actinomycetota</taxon>
        <taxon>Actinomycetes</taxon>
        <taxon>Propionibacteriales</taxon>
        <taxon>Propionibacteriaceae</taxon>
        <taxon>Arachnia</taxon>
    </lineage>
</organism>
<reference evidence="3 4" key="1">
    <citation type="submission" date="2018-12" db="EMBL/GenBank/DDBJ databases">
        <authorList>
            <consortium name="Pathogen Informatics"/>
        </authorList>
    </citation>
    <scope>NUCLEOTIDE SEQUENCE [LARGE SCALE GENOMIC DNA]</scope>
    <source>
        <strain evidence="3 4">NCTC12967</strain>
    </source>
</reference>
<accession>A0A3S4Y828</accession>
<name>A0A3S4Y828_9ACTN</name>
<keyword evidence="4" id="KW-1185">Reference proteome</keyword>
<dbReference type="InterPro" id="IPR036271">
    <property type="entry name" value="Tet_transcr_reg_TetR-rel_C_sf"/>
</dbReference>
<evidence type="ECO:0000259" key="2">
    <source>
        <dbReference type="Pfam" id="PF02796"/>
    </source>
</evidence>
<evidence type="ECO:0000256" key="1">
    <source>
        <dbReference type="SAM" id="MobiDB-lite"/>
    </source>
</evidence>
<dbReference type="Gene3D" id="1.10.357.10">
    <property type="entry name" value="Tetracycline Repressor, domain 2"/>
    <property type="match status" value="1"/>
</dbReference>